<sequence>MLEGHAGEALRSKALAQAVAERELTEYLDPKEGVDEVAIDGAWASVKTSRHGKVVALVEVMVKMRLLDAKQLKEWRFG</sequence>
<protein>
    <submittedName>
        <fullName evidence="1">Uncharacterized protein</fullName>
    </submittedName>
</protein>
<dbReference type="AlphaFoldDB" id="A0A1G5Q8X9"/>
<accession>A0A1G5Q8X9</accession>
<dbReference type="STRING" id="415747.SAMN03097708_01607"/>
<gene>
    <name evidence="1" type="ORF">SAMN03097708_01607</name>
</gene>
<evidence type="ECO:0000313" key="1">
    <source>
        <dbReference type="EMBL" id="SCZ58112.1"/>
    </source>
</evidence>
<dbReference type="EMBL" id="FMWD01000004">
    <property type="protein sequence ID" value="SCZ58112.1"/>
    <property type="molecule type" value="Genomic_DNA"/>
</dbReference>
<dbReference type="Proteomes" id="UP000199648">
    <property type="component" value="Unassembled WGS sequence"/>
</dbReference>
<keyword evidence="2" id="KW-1185">Reference proteome</keyword>
<reference evidence="1 2" key="1">
    <citation type="submission" date="2016-10" db="EMBL/GenBank/DDBJ databases">
        <authorList>
            <person name="de Groot N.N."/>
        </authorList>
    </citation>
    <scope>NUCLEOTIDE SEQUENCE [LARGE SCALE GENOMIC DNA]</scope>
    <source>
        <strain evidence="1 2">HLD2</strain>
    </source>
</reference>
<proteinExistence type="predicted"/>
<evidence type="ECO:0000313" key="2">
    <source>
        <dbReference type="Proteomes" id="UP000199648"/>
    </source>
</evidence>
<name>A0A1G5Q8X9_9GAMM</name>
<organism evidence="1 2">
    <name type="scientific">Thiohalomonas denitrificans</name>
    <dbReference type="NCBI Taxonomy" id="415747"/>
    <lineage>
        <taxon>Bacteria</taxon>
        <taxon>Pseudomonadati</taxon>
        <taxon>Pseudomonadota</taxon>
        <taxon>Gammaproteobacteria</taxon>
        <taxon>Thiohalomonadales</taxon>
        <taxon>Thiohalomonadaceae</taxon>
        <taxon>Thiohalomonas</taxon>
    </lineage>
</organism>